<dbReference type="Pfam" id="PF00642">
    <property type="entry name" value="zf-CCCH"/>
    <property type="match status" value="2"/>
</dbReference>
<comment type="caution">
    <text evidence="7">The sequence shown here is derived from an EMBL/GenBank/DDBJ whole genome shotgun (WGS) entry which is preliminary data.</text>
</comment>
<evidence type="ECO:0000256" key="2">
    <source>
        <dbReference type="ARBA" id="ARBA00022771"/>
    </source>
</evidence>
<evidence type="ECO:0000256" key="5">
    <source>
        <dbReference type="SAM" id="MobiDB-lite"/>
    </source>
</evidence>
<organism evidence="7">
    <name type="scientific">Psilocybe cubensis</name>
    <name type="common">Psychedelic mushroom</name>
    <name type="synonym">Stropharia cubensis</name>
    <dbReference type="NCBI Taxonomy" id="181762"/>
    <lineage>
        <taxon>Eukaryota</taxon>
        <taxon>Fungi</taxon>
        <taxon>Dikarya</taxon>
        <taxon>Basidiomycota</taxon>
        <taxon>Agaricomycotina</taxon>
        <taxon>Agaricomycetes</taxon>
        <taxon>Agaricomycetidae</taxon>
        <taxon>Agaricales</taxon>
        <taxon>Agaricineae</taxon>
        <taxon>Strophariaceae</taxon>
        <taxon>Psilocybe</taxon>
    </lineage>
</organism>
<protein>
    <recommendedName>
        <fullName evidence="6">C3H1-type domain-containing protein</fullName>
    </recommendedName>
</protein>
<feature type="zinc finger region" description="C3H1-type" evidence="4">
    <location>
        <begin position="151"/>
        <end position="178"/>
    </location>
</feature>
<dbReference type="Gene3D" id="4.10.1000.10">
    <property type="entry name" value="Zinc finger, CCCH-type"/>
    <property type="match status" value="1"/>
</dbReference>
<feature type="zinc finger region" description="C3H1-type" evidence="4">
    <location>
        <begin position="18"/>
        <end position="45"/>
    </location>
</feature>
<feature type="region of interest" description="Disordered" evidence="5">
    <location>
        <begin position="111"/>
        <end position="143"/>
    </location>
</feature>
<feature type="compositionally biased region" description="Polar residues" evidence="5">
    <location>
        <begin position="126"/>
        <end position="136"/>
    </location>
</feature>
<evidence type="ECO:0000256" key="3">
    <source>
        <dbReference type="ARBA" id="ARBA00022833"/>
    </source>
</evidence>
<sequence>MQAPSRTPDHNLNTRHIRTQDKVCHHWLQGKCRFGSTCKFRHGLEEKGRQKVLGCISIQRPRINNYTRKTSNQASIADVGKVVPGNLPLNQLVVLDKEDLAHQAFSRGPLSKDLNVRDRSARDSPQHIQSSNSNLPSFVPGIRNAQPRSTNVDTKLCWDWKSGKCSRGERCRFSHVDPLNVERTANQAQEIQIRREQDAKVVERYPILDSSLVSFGAGLNILKIVAGFDLCTMRVKNLPMDARTEEIEDIFLQQGISKSDFFVRQVKVELDKREATVLISSEYGTTLTPGLEGIPFRNEYLSFTLDNNTIGTSMDTTTHSAPFVIVSWKIPSDTIVAGYHSMEQAQTMSQKLNMTTWKGRQIRAVMNERPQGVAGLRSFNPASVKLMNLPITGSVPPDFHQFTGTMDHKLLKSSSFNIEESHARIKELLGELPGVLKHSYEVINVGTTDTSGEAKVKVHFEEWEDAKNAHTTISELECGLHKPTFKPWLPPKPLRYTIKIPAQQYEA</sequence>
<feature type="compositionally biased region" description="Basic and acidic residues" evidence="5">
    <location>
        <begin position="114"/>
        <end position="125"/>
    </location>
</feature>
<evidence type="ECO:0000313" key="7">
    <source>
        <dbReference type="EMBL" id="KAG5166306.1"/>
    </source>
</evidence>
<dbReference type="InterPro" id="IPR000571">
    <property type="entry name" value="Znf_CCCH"/>
</dbReference>
<feature type="domain" description="C3H1-type" evidence="6">
    <location>
        <begin position="18"/>
        <end position="45"/>
    </location>
</feature>
<dbReference type="AlphaFoldDB" id="A0A8H7XUM8"/>
<dbReference type="OrthoDB" id="1431934at2759"/>
<keyword evidence="2 4" id="KW-0863">Zinc-finger</keyword>
<dbReference type="SMART" id="SM00356">
    <property type="entry name" value="ZnF_C3H1"/>
    <property type="match status" value="2"/>
</dbReference>
<dbReference type="PROSITE" id="PS50103">
    <property type="entry name" value="ZF_C3H1"/>
    <property type="match status" value="2"/>
</dbReference>
<evidence type="ECO:0000256" key="1">
    <source>
        <dbReference type="ARBA" id="ARBA00022723"/>
    </source>
</evidence>
<evidence type="ECO:0000256" key="4">
    <source>
        <dbReference type="PROSITE-ProRule" id="PRU00723"/>
    </source>
</evidence>
<proteinExistence type="predicted"/>
<feature type="domain" description="C3H1-type" evidence="6">
    <location>
        <begin position="151"/>
        <end position="178"/>
    </location>
</feature>
<dbReference type="GO" id="GO:0008270">
    <property type="term" value="F:zinc ion binding"/>
    <property type="evidence" value="ECO:0007669"/>
    <property type="project" value="UniProtKB-KW"/>
</dbReference>
<gene>
    <name evidence="7" type="ORF">JR316_008389</name>
</gene>
<keyword evidence="1 4" id="KW-0479">Metal-binding</keyword>
<dbReference type="EMBL" id="JAFIQS010000008">
    <property type="protein sequence ID" value="KAG5166306.1"/>
    <property type="molecule type" value="Genomic_DNA"/>
</dbReference>
<name>A0A8H7XUM8_PSICU</name>
<dbReference type="SUPFAM" id="SSF90229">
    <property type="entry name" value="CCCH zinc finger"/>
    <property type="match status" value="2"/>
</dbReference>
<reference evidence="7" key="1">
    <citation type="submission" date="2021-02" db="EMBL/GenBank/DDBJ databases">
        <title>Psilocybe cubensis genome.</title>
        <authorList>
            <person name="Mckernan K.J."/>
            <person name="Crawford S."/>
            <person name="Trippe A."/>
            <person name="Kane L.T."/>
            <person name="Mclaughlin S."/>
        </authorList>
    </citation>
    <scope>NUCLEOTIDE SEQUENCE [LARGE SCALE GENOMIC DNA]</scope>
    <source>
        <strain evidence="7">MGC-MH-2018</strain>
    </source>
</reference>
<keyword evidence="3 4" id="KW-0862">Zinc</keyword>
<dbReference type="InterPro" id="IPR036855">
    <property type="entry name" value="Znf_CCCH_sf"/>
</dbReference>
<evidence type="ECO:0000259" key="6">
    <source>
        <dbReference type="PROSITE" id="PS50103"/>
    </source>
</evidence>
<dbReference type="Gene3D" id="3.30.1370.210">
    <property type="match status" value="1"/>
</dbReference>
<accession>A0A8H7XUM8</accession>